<dbReference type="FunFam" id="1.10.287.110:FF:000145">
    <property type="entry name" value="Chaperone protein dnaJ 20, chloroplastic"/>
    <property type="match status" value="1"/>
</dbReference>
<reference evidence="2" key="2">
    <citation type="submission" date="2023-05" db="EMBL/GenBank/DDBJ databases">
        <authorList>
            <person name="Schelkunov M.I."/>
        </authorList>
    </citation>
    <scope>NUCLEOTIDE SEQUENCE</scope>
    <source>
        <strain evidence="2">Hsosn_3</strain>
        <tissue evidence="2">Leaf</tissue>
    </source>
</reference>
<dbReference type="PROSITE" id="PS50076">
    <property type="entry name" value="DNAJ_2"/>
    <property type="match status" value="1"/>
</dbReference>
<keyword evidence="3" id="KW-1185">Reference proteome</keyword>
<sequence length="195" mass="22566">MCTLNYDIISSSLPKSKPDPFLFSSFKPHLPPTHVNFPTRVGTTRLRASRPENSVTAPHSNLSFYELLGIPESGSLVDIKQAYKQLARKYHPDVSPPGLVQEYTERFIRVQEAYETLSDPGRRAMYDDNLAKGIHFAFSARKNNQNNENMEDRGEWKNRWQSQLSGLKMRSMYREAKGTMSWGERMRRQKNESSY</sequence>
<dbReference type="InterPro" id="IPR001623">
    <property type="entry name" value="DnaJ_domain"/>
</dbReference>
<dbReference type="PROSITE" id="PS00636">
    <property type="entry name" value="DNAJ_1"/>
    <property type="match status" value="1"/>
</dbReference>
<dbReference type="InterPro" id="IPR053232">
    <property type="entry name" value="DnaJ_C/III_chloroplastic"/>
</dbReference>
<dbReference type="EMBL" id="JAUIZM010000006">
    <property type="protein sequence ID" value="KAK1381176.1"/>
    <property type="molecule type" value="Genomic_DNA"/>
</dbReference>
<gene>
    <name evidence="2" type="ORF">POM88_027920</name>
</gene>
<name>A0AAD8I9W3_9APIA</name>
<dbReference type="GO" id="GO:0009507">
    <property type="term" value="C:chloroplast"/>
    <property type="evidence" value="ECO:0007669"/>
    <property type="project" value="TreeGrafter"/>
</dbReference>
<proteinExistence type="predicted"/>
<dbReference type="Pfam" id="PF00226">
    <property type="entry name" value="DnaJ"/>
    <property type="match status" value="1"/>
</dbReference>
<dbReference type="Gene3D" id="1.10.287.110">
    <property type="entry name" value="DnaJ domain"/>
    <property type="match status" value="1"/>
</dbReference>
<dbReference type="PRINTS" id="PR00625">
    <property type="entry name" value="JDOMAIN"/>
</dbReference>
<dbReference type="Proteomes" id="UP001237642">
    <property type="component" value="Unassembled WGS sequence"/>
</dbReference>
<reference evidence="2" key="1">
    <citation type="submission" date="2023-02" db="EMBL/GenBank/DDBJ databases">
        <title>Genome of toxic invasive species Heracleum sosnowskyi carries increased number of genes despite the absence of recent whole-genome duplications.</title>
        <authorList>
            <person name="Schelkunov M."/>
            <person name="Shtratnikova V."/>
            <person name="Makarenko M."/>
            <person name="Klepikova A."/>
            <person name="Omelchenko D."/>
            <person name="Novikova G."/>
            <person name="Obukhova E."/>
            <person name="Bogdanov V."/>
            <person name="Penin A."/>
            <person name="Logacheva M."/>
        </authorList>
    </citation>
    <scope>NUCLEOTIDE SEQUENCE</scope>
    <source>
        <strain evidence="2">Hsosn_3</strain>
        <tissue evidence="2">Leaf</tissue>
    </source>
</reference>
<dbReference type="SUPFAM" id="SSF46565">
    <property type="entry name" value="Chaperone J-domain"/>
    <property type="match status" value="1"/>
</dbReference>
<dbReference type="InterPro" id="IPR036869">
    <property type="entry name" value="J_dom_sf"/>
</dbReference>
<dbReference type="AlphaFoldDB" id="A0AAD8I9W3"/>
<evidence type="ECO:0000259" key="1">
    <source>
        <dbReference type="PROSITE" id="PS50076"/>
    </source>
</evidence>
<feature type="domain" description="J" evidence="1">
    <location>
        <begin position="63"/>
        <end position="130"/>
    </location>
</feature>
<evidence type="ECO:0000313" key="3">
    <source>
        <dbReference type="Proteomes" id="UP001237642"/>
    </source>
</evidence>
<dbReference type="PANTHER" id="PTHR45090:SF4">
    <property type="entry name" value="J DOMAIN-CONTAINING PROTEIN"/>
    <property type="match status" value="1"/>
</dbReference>
<protein>
    <submittedName>
        <fullName evidence="2">Chaperone protein dnaJ 20, chloroplastic-like</fullName>
    </submittedName>
</protein>
<dbReference type="InterPro" id="IPR018253">
    <property type="entry name" value="DnaJ_domain_CS"/>
</dbReference>
<organism evidence="2 3">
    <name type="scientific">Heracleum sosnowskyi</name>
    <dbReference type="NCBI Taxonomy" id="360622"/>
    <lineage>
        <taxon>Eukaryota</taxon>
        <taxon>Viridiplantae</taxon>
        <taxon>Streptophyta</taxon>
        <taxon>Embryophyta</taxon>
        <taxon>Tracheophyta</taxon>
        <taxon>Spermatophyta</taxon>
        <taxon>Magnoliopsida</taxon>
        <taxon>eudicotyledons</taxon>
        <taxon>Gunneridae</taxon>
        <taxon>Pentapetalae</taxon>
        <taxon>asterids</taxon>
        <taxon>campanulids</taxon>
        <taxon>Apiales</taxon>
        <taxon>Apiaceae</taxon>
        <taxon>Apioideae</taxon>
        <taxon>apioid superclade</taxon>
        <taxon>Tordylieae</taxon>
        <taxon>Tordyliinae</taxon>
        <taxon>Heracleum</taxon>
    </lineage>
</organism>
<dbReference type="CDD" id="cd06257">
    <property type="entry name" value="DnaJ"/>
    <property type="match status" value="1"/>
</dbReference>
<accession>A0AAD8I9W3</accession>
<dbReference type="SMART" id="SM00271">
    <property type="entry name" value="DnaJ"/>
    <property type="match status" value="1"/>
</dbReference>
<evidence type="ECO:0000313" key="2">
    <source>
        <dbReference type="EMBL" id="KAK1381176.1"/>
    </source>
</evidence>
<comment type="caution">
    <text evidence="2">The sequence shown here is derived from an EMBL/GenBank/DDBJ whole genome shotgun (WGS) entry which is preliminary data.</text>
</comment>
<dbReference type="PANTHER" id="PTHR45090">
    <property type="entry name" value="CHAPERONE PROTEIN DNAJ 20 CHLOROPLASTIC"/>
    <property type="match status" value="1"/>
</dbReference>